<dbReference type="Gene3D" id="1.20.1250.20">
    <property type="entry name" value="MFS general substrate transporter like domains"/>
    <property type="match status" value="2"/>
</dbReference>
<dbReference type="Proteomes" id="UP000184476">
    <property type="component" value="Unassembled WGS sequence"/>
</dbReference>
<name>A0A1M5ABY2_9BACL</name>
<feature type="transmembrane region" description="Helical" evidence="1">
    <location>
        <begin position="21"/>
        <end position="39"/>
    </location>
</feature>
<feature type="transmembrane region" description="Helical" evidence="1">
    <location>
        <begin position="276"/>
        <end position="293"/>
    </location>
</feature>
<dbReference type="RefSeq" id="WP_073156893.1">
    <property type="nucleotide sequence ID" value="NZ_FQVL01000013.1"/>
</dbReference>
<keyword evidence="1" id="KW-0472">Membrane</keyword>
<feature type="transmembrane region" description="Helical" evidence="1">
    <location>
        <begin position="244"/>
        <end position="264"/>
    </location>
</feature>
<feature type="transmembrane region" description="Helical" evidence="1">
    <location>
        <begin position="363"/>
        <end position="382"/>
    </location>
</feature>
<feature type="transmembrane region" description="Helical" evidence="1">
    <location>
        <begin position="104"/>
        <end position="123"/>
    </location>
</feature>
<dbReference type="InterPro" id="IPR036259">
    <property type="entry name" value="MFS_trans_sf"/>
</dbReference>
<keyword evidence="1" id="KW-0812">Transmembrane</keyword>
<keyword evidence="3" id="KW-1185">Reference proteome</keyword>
<dbReference type="EMBL" id="FQVL01000013">
    <property type="protein sequence ID" value="SHF27810.1"/>
    <property type="molecule type" value="Genomic_DNA"/>
</dbReference>
<keyword evidence="1" id="KW-1133">Transmembrane helix</keyword>
<dbReference type="AlphaFoldDB" id="A0A1M5ABY2"/>
<dbReference type="SUPFAM" id="SSF103473">
    <property type="entry name" value="MFS general substrate transporter"/>
    <property type="match status" value="2"/>
</dbReference>
<proteinExistence type="predicted"/>
<evidence type="ECO:0000256" key="1">
    <source>
        <dbReference type="SAM" id="Phobius"/>
    </source>
</evidence>
<feature type="transmembrane region" description="Helical" evidence="1">
    <location>
        <begin position="340"/>
        <end position="357"/>
    </location>
</feature>
<organism evidence="2 3">
    <name type="scientific">Seinonella peptonophila</name>
    <dbReference type="NCBI Taxonomy" id="112248"/>
    <lineage>
        <taxon>Bacteria</taxon>
        <taxon>Bacillati</taxon>
        <taxon>Bacillota</taxon>
        <taxon>Bacilli</taxon>
        <taxon>Bacillales</taxon>
        <taxon>Thermoactinomycetaceae</taxon>
        <taxon>Seinonella</taxon>
    </lineage>
</organism>
<evidence type="ECO:0000313" key="2">
    <source>
        <dbReference type="EMBL" id="SHF27810.1"/>
    </source>
</evidence>
<reference evidence="2 3" key="1">
    <citation type="submission" date="2016-11" db="EMBL/GenBank/DDBJ databases">
        <authorList>
            <person name="Jaros S."/>
            <person name="Januszkiewicz K."/>
            <person name="Wedrychowicz H."/>
        </authorList>
    </citation>
    <scope>NUCLEOTIDE SEQUENCE [LARGE SCALE GENOMIC DNA]</scope>
    <source>
        <strain evidence="2 3">DSM 44666</strain>
    </source>
</reference>
<feature type="transmembrane region" description="Helical" evidence="1">
    <location>
        <begin position="45"/>
        <end position="66"/>
    </location>
</feature>
<feature type="transmembrane region" description="Helical" evidence="1">
    <location>
        <begin position="209"/>
        <end position="232"/>
    </location>
</feature>
<evidence type="ECO:0008006" key="4">
    <source>
        <dbReference type="Google" id="ProtNLM"/>
    </source>
</evidence>
<accession>A0A1M5ABY2</accession>
<feature type="transmembrane region" description="Helical" evidence="1">
    <location>
        <begin position="143"/>
        <end position="164"/>
    </location>
</feature>
<sequence>MRKTDSLQWLPATVLRGILTNSFLAFLLTNLLIGVNLYIRHRYGMNWVFIIAIIFCVFGLFGNLSINWLLRRGVYIETLVRISLIIIILIISIIWTCIRLESDVVLYAFVCFAFFHQISMVTIQSKWRSDLAPSHQSVIHRRAGALVSTANYFASAVGSLLAGWLEIKAVSWYLFILCLFGLIIVLSSNRSNLDRLKVETRKHPMEVRVLIAIWPYIFVIIGSSMMFTLLPIQFGSSKIFGSNAGAVIIFISQSLTALSTIVVIKWAKWIGDRGDFIFSLLSLFLAGVSFMFYTRGYTFLCAIGGILFGLSTTAGQVGFQQLALKTSKDWGRGTAEYMGIIQLGQLLGNLLTILIAIQLFHVFSIWMIPMLGCLIGFCFGVIRRDLITEYKKQG</sequence>
<feature type="transmembrane region" description="Helical" evidence="1">
    <location>
        <begin position="299"/>
        <end position="319"/>
    </location>
</feature>
<feature type="transmembrane region" description="Helical" evidence="1">
    <location>
        <begin position="78"/>
        <end position="98"/>
    </location>
</feature>
<evidence type="ECO:0000313" key="3">
    <source>
        <dbReference type="Proteomes" id="UP000184476"/>
    </source>
</evidence>
<dbReference type="STRING" id="112248.SAMN05444392_11323"/>
<feature type="transmembrane region" description="Helical" evidence="1">
    <location>
        <begin position="170"/>
        <end position="188"/>
    </location>
</feature>
<gene>
    <name evidence="2" type="ORF">SAMN05444392_11323</name>
</gene>
<protein>
    <recommendedName>
        <fullName evidence="4">Major Facilitator Superfamily protein</fullName>
    </recommendedName>
</protein>